<evidence type="ECO:0000256" key="2">
    <source>
        <dbReference type="ARBA" id="ARBA00023012"/>
    </source>
</evidence>
<proteinExistence type="predicted"/>
<dbReference type="InterPro" id="IPR001789">
    <property type="entry name" value="Sig_transdc_resp-reg_receiver"/>
</dbReference>
<dbReference type="Pfam" id="PF00072">
    <property type="entry name" value="Response_reg"/>
    <property type="match status" value="1"/>
</dbReference>
<keyword evidence="2" id="KW-0902">Two-component regulatory system</keyword>
<keyword evidence="6" id="KW-1185">Reference proteome</keyword>
<dbReference type="Proteomes" id="UP000199302">
    <property type="component" value="Unassembled WGS sequence"/>
</dbReference>
<dbReference type="PANTHER" id="PTHR45339:SF1">
    <property type="entry name" value="HYBRID SIGNAL TRANSDUCTION HISTIDINE KINASE J"/>
    <property type="match status" value="1"/>
</dbReference>
<dbReference type="PANTHER" id="PTHR45339">
    <property type="entry name" value="HYBRID SIGNAL TRANSDUCTION HISTIDINE KINASE J"/>
    <property type="match status" value="1"/>
</dbReference>
<sequence length="124" mass="13654">MPSQILVVEDDPLSRFMMSEMLEDLGYDAIFAEDGELGVQAAKNGSCPVDLILMDIHLPKKSGQEAVNEIRALPDHPPRNIPIIAVSADGRWQDAERVKDYGFTSAVAKPVRMADLRALLSLHL</sequence>
<keyword evidence="1 3" id="KW-0597">Phosphoprotein</keyword>
<accession>A0A1I6DTA1</accession>
<dbReference type="PROSITE" id="PS50110">
    <property type="entry name" value="RESPONSE_REGULATORY"/>
    <property type="match status" value="1"/>
</dbReference>
<feature type="modified residue" description="4-aspartylphosphate" evidence="3">
    <location>
        <position position="55"/>
    </location>
</feature>
<evidence type="ECO:0000256" key="1">
    <source>
        <dbReference type="ARBA" id="ARBA00022553"/>
    </source>
</evidence>
<protein>
    <submittedName>
        <fullName evidence="5">CheY chemotaxis protein or a CheY-like REC (Receiver) domain</fullName>
    </submittedName>
</protein>
<evidence type="ECO:0000259" key="4">
    <source>
        <dbReference type="PROSITE" id="PS50110"/>
    </source>
</evidence>
<dbReference type="Gene3D" id="3.40.50.2300">
    <property type="match status" value="1"/>
</dbReference>
<reference evidence="5 6" key="1">
    <citation type="submission" date="2016-10" db="EMBL/GenBank/DDBJ databases">
        <authorList>
            <person name="de Groot N.N."/>
        </authorList>
    </citation>
    <scope>NUCLEOTIDE SEQUENCE [LARGE SCALE GENOMIC DNA]</scope>
    <source>
        <strain evidence="6">KMM 9023,NRIC 0796,JCM 17311,KCTC 23692</strain>
    </source>
</reference>
<dbReference type="STRING" id="871652.SAMN04515673_10592"/>
<dbReference type="RefSeq" id="WP_177220502.1">
    <property type="nucleotide sequence ID" value="NZ_FOYI01000005.1"/>
</dbReference>
<evidence type="ECO:0000313" key="5">
    <source>
        <dbReference type="EMBL" id="SFR08571.1"/>
    </source>
</evidence>
<organism evidence="5 6">
    <name type="scientific">Poseidonocella sedimentorum</name>
    <dbReference type="NCBI Taxonomy" id="871652"/>
    <lineage>
        <taxon>Bacteria</taxon>
        <taxon>Pseudomonadati</taxon>
        <taxon>Pseudomonadota</taxon>
        <taxon>Alphaproteobacteria</taxon>
        <taxon>Rhodobacterales</taxon>
        <taxon>Roseobacteraceae</taxon>
        <taxon>Poseidonocella</taxon>
    </lineage>
</organism>
<dbReference type="AlphaFoldDB" id="A0A1I6DTA1"/>
<evidence type="ECO:0000313" key="6">
    <source>
        <dbReference type="Proteomes" id="UP000199302"/>
    </source>
</evidence>
<gene>
    <name evidence="5" type="ORF">SAMN04515673_10592</name>
</gene>
<dbReference type="EMBL" id="FOYI01000005">
    <property type="protein sequence ID" value="SFR08571.1"/>
    <property type="molecule type" value="Genomic_DNA"/>
</dbReference>
<feature type="domain" description="Response regulatory" evidence="4">
    <location>
        <begin position="4"/>
        <end position="124"/>
    </location>
</feature>
<dbReference type="SUPFAM" id="SSF52172">
    <property type="entry name" value="CheY-like"/>
    <property type="match status" value="1"/>
</dbReference>
<dbReference type="SMART" id="SM00448">
    <property type="entry name" value="REC"/>
    <property type="match status" value="1"/>
</dbReference>
<dbReference type="InterPro" id="IPR011006">
    <property type="entry name" value="CheY-like_superfamily"/>
</dbReference>
<dbReference type="GO" id="GO:0000160">
    <property type="term" value="P:phosphorelay signal transduction system"/>
    <property type="evidence" value="ECO:0007669"/>
    <property type="project" value="UniProtKB-KW"/>
</dbReference>
<evidence type="ECO:0000256" key="3">
    <source>
        <dbReference type="PROSITE-ProRule" id="PRU00169"/>
    </source>
</evidence>
<name>A0A1I6DTA1_9RHOB</name>
<dbReference type="CDD" id="cd17546">
    <property type="entry name" value="REC_hyHK_CKI1_RcsC-like"/>
    <property type="match status" value="1"/>
</dbReference>